<keyword evidence="3" id="KW-0963">Cytoplasm</keyword>
<dbReference type="GO" id="GO:0003924">
    <property type="term" value="F:GTPase activity"/>
    <property type="evidence" value="ECO:0007669"/>
    <property type="project" value="InterPro"/>
</dbReference>
<dbReference type="PROSITE" id="PS51722">
    <property type="entry name" value="G_TR_2"/>
    <property type="match status" value="1"/>
</dbReference>
<dbReference type="InterPro" id="IPR009001">
    <property type="entry name" value="Transl_elong_EF1A/Init_IF2_C"/>
</dbReference>
<keyword evidence="6" id="KW-0378">Hydrolase</keyword>
<dbReference type="InterPro" id="IPR009000">
    <property type="entry name" value="Transl_B-barrel_sf"/>
</dbReference>
<dbReference type="CDD" id="cd16267">
    <property type="entry name" value="HBS1-like_II"/>
    <property type="match status" value="1"/>
</dbReference>
<evidence type="ECO:0000313" key="16">
    <source>
        <dbReference type="Proteomes" id="UP000799640"/>
    </source>
</evidence>
<feature type="compositionally biased region" description="Basic residues" evidence="13">
    <location>
        <begin position="80"/>
        <end position="93"/>
    </location>
</feature>
<evidence type="ECO:0000256" key="12">
    <source>
        <dbReference type="ARBA" id="ARBA00074866"/>
    </source>
</evidence>
<dbReference type="Gene3D" id="3.40.50.300">
    <property type="entry name" value="P-loop containing nucleotide triphosphate hydrolases"/>
    <property type="match status" value="1"/>
</dbReference>
<keyword evidence="5" id="KW-0251">Elongation factor</keyword>
<dbReference type="InterPro" id="IPR031157">
    <property type="entry name" value="G_TR_CS"/>
</dbReference>
<feature type="domain" description="Tr-type G" evidence="14">
    <location>
        <begin position="405"/>
        <end position="626"/>
    </location>
</feature>
<feature type="region of interest" description="Disordered" evidence="13">
    <location>
        <begin position="243"/>
        <end position="295"/>
    </location>
</feature>
<accession>A0A6G1HRF4</accession>
<dbReference type="PRINTS" id="PR00315">
    <property type="entry name" value="ELONGATNFCT"/>
</dbReference>
<dbReference type="GO" id="GO:0002184">
    <property type="term" value="P:cytoplasmic translational termination"/>
    <property type="evidence" value="ECO:0007669"/>
    <property type="project" value="UniProtKB-ARBA"/>
</dbReference>
<evidence type="ECO:0000256" key="10">
    <source>
        <dbReference type="ARBA" id="ARBA00049117"/>
    </source>
</evidence>
<dbReference type="GO" id="GO:0005829">
    <property type="term" value="C:cytosol"/>
    <property type="evidence" value="ECO:0007669"/>
    <property type="project" value="GOC"/>
</dbReference>
<dbReference type="GO" id="GO:1990533">
    <property type="term" value="C:Dom34-Hbs1 complex"/>
    <property type="evidence" value="ECO:0007669"/>
    <property type="project" value="UniProtKB-ARBA"/>
</dbReference>
<dbReference type="Pfam" id="PF00009">
    <property type="entry name" value="GTP_EFTU"/>
    <property type="match status" value="1"/>
</dbReference>
<dbReference type="SUPFAM" id="SSF52540">
    <property type="entry name" value="P-loop containing nucleoside triphosphate hydrolases"/>
    <property type="match status" value="1"/>
</dbReference>
<dbReference type="Gene3D" id="2.40.30.10">
    <property type="entry name" value="Translation factors"/>
    <property type="match status" value="2"/>
</dbReference>
<keyword evidence="8" id="KW-0648">Protein biosynthesis</keyword>
<evidence type="ECO:0000256" key="3">
    <source>
        <dbReference type="ARBA" id="ARBA00022490"/>
    </source>
</evidence>
<dbReference type="InterPro" id="IPR015033">
    <property type="entry name" value="HBS1-like_N"/>
</dbReference>
<dbReference type="GO" id="GO:0005525">
    <property type="term" value="F:GTP binding"/>
    <property type="evidence" value="ECO:0007669"/>
    <property type="project" value="UniProtKB-KW"/>
</dbReference>
<evidence type="ECO:0000256" key="7">
    <source>
        <dbReference type="ARBA" id="ARBA00022845"/>
    </source>
</evidence>
<evidence type="ECO:0000256" key="4">
    <source>
        <dbReference type="ARBA" id="ARBA00022741"/>
    </source>
</evidence>
<dbReference type="InterPro" id="IPR027417">
    <property type="entry name" value="P-loop_NTPase"/>
</dbReference>
<dbReference type="PROSITE" id="PS00301">
    <property type="entry name" value="G_TR_1"/>
    <property type="match status" value="1"/>
</dbReference>
<evidence type="ECO:0000256" key="13">
    <source>
        <dbReference type="SAM" id="MobiDB-lite"/>
    </source>
</evidence>
<evidence type="ECO:0000256" key="2">
    <source>
        <dbReference type="ARBA" id="ARBA00007249"/>
    </source>
</evidence>
<evidence type="ECO:0000259" key="14">
    <source>
        <dbReference type="PROSITE" id="PS51722"/>
    </source>
</evidence>
<keyword evidence="7" id="KW-0810">Translation regulation</keyword>
<sequence length="817" mass="87157">MSHRRVKGVSYDGDYDGDDYDDDGGDENVISPEDREQLRLGAVEVRRQLGDVAVTDKEVLDALWYYYFDTDKTVSYLKNLRKPTPKPATKKPKEKKETPFDKAAAAAQKNPVGEPLLPKMRPPEMRPTYCPPETGRLEKHRKLDRARMTFPLPFVNPLPASAYFDIPLGKVPRQLNANLIHMPMYPPGGLLGGAPPKVSKLAALAAAKKKKIEEEKKVAAPAAPATDRAIALLDRLTLHKENAPGSSVSLRSVPLPEPAVQQRPKRASSPSKEPAPDTKRSKPTEAPRAPRALSAAPSSFAMALFVGRPPVPDVRSPNQQAGSMFSPCFSYTSELFAEHNPFAGPSPDDIVLNAQKGAKGKATKGNAAKQEPDLAQGVAELALEGSPKKHKNLNVVEEYKKANMKHSASFVVIGHVDHGKSTLMGRLLLELGAIDTKAVDKLRHQSKKAGKASFALAWVMDSTPDERSRGVTVDVATNYFETPKTRFTILDAPGHRDFIPNMIAGASQADFAVLVVDAGTNSFESGLRGQTKEHALLVRSLGVTRLVVAVNKMDMANWAEERFTEISQQLSAFLTAAGFAPKNVSFIPVAGLRGDNIAAAPTAPEAAWYKGPTLVAALDAAEPSAQALEAPLRLTVAEVFRQAAHPTSIAGRIDSGTMQPGDALVIAPSGATATVRAIDIGGKSSAWAVAGQIAVVHLGELEGNIKVGDVACAAGAVVQVAHRFTVKILAFEHVLPMFVDVMRGTAGVAGRVAGLVATLDKASGAVVRKKPRVVPPGQVARVTVVVDEGVPLEVGWRVVLRAEGQSVAAGLVEGVEE</sequence>
<evidence type="ECO:0000256" key="6">
    <source>
        <dbReference type="ARBA" id="ARBA00022801"/>
    </source>
</evidence>
<dbReference type="AlphaFoldDB" id="A0A6G1HRF4"/>
<dbReference type="Proteomes" id="UP000799640">
    <property type="component" value="Unassembled WGS sequence"/>
</dbReference>
<comment type="subcellular location">
    <subcellularLocation>
        <location evidence="1">Cytoplasm</location>
    </subcellularLocation>
</comment>
<evidence type="ECO:0000256" key="5">
    <source>
        <dbReference type="ARBA" id="ARBA00022768"/>
    </source>
</evidence>
<dbReference type="SUPFAM" id="SSF50465">
    <property type="entry name" value="EF-Tu/eEF-1alpha/eIF2-gamma C-terminal domain"/>
    <property type="match status" value="1"/>
</dbReference>
<dbReference type="EMBL" id="ML996699">
    <property type="protein sequence ID" value="KAF2398638.1"/>
    <property type="molecule type" value="Genomic_DNA"/>
</dbReference>
<dbReference type="FunFam" id="2.40.30.10:FF:000020">
    <property type="entry name" value="Translation elongation factor EF-1"/>
    <property type="match status" value="1"/>
</dbReference>
<evidence type="ECO:0000256" key="9">
    <source>
        <dbReference type="ARBA" id="ARBA00023134"/>
    </source>
</evidence>
<feature type="region of interest" description="Disordered" evidence="13">
    <location>
        <begin position="1"/>
        <end position="34"/>
    </location>
</feature>
<dbReference type="FunFam" id="3.40.50.300:FF:000204">
    <property type="entry name" value="Translation elongation factor Tu"/>
    <property type="match status" value="1"/>
</dbReference>
<evidence type="ECO:0000313" key="15">
    <source>
        <dbReference type="EMBL" id="KAF2398638.1"/>
    </source>
</evidence>
<dbReference type="GO" id="GO:0003746">
    <property type="term" value="F:translation elongation factor activity"/>
    <property type="evidence" value="ECO:0007669"/>
    <property type="project" value="UniProtKB-KW"/>
</dbReference>
<organism evidence="15 16">
    <name type="scientific">Trichodelitschia bisporula</name>
    <dbReference type="NCBI Taxonomy" id="703511"/>
    <lineage>
        <taxon>Eukaryota</taxon>
        <taxon>Fungi</taxon>
        <taxon>Dikarya</taxon>
        <taxon>Ascomycota</taxon>
        <taxon>Pezizomycotina</taxon>
        <taxon>Dothideomycetes</taxon>
        <taxon>Dothideomycetes incertae sedis</taxon>
        <taxon>Phaeotrichales</taxon>
        <taxon>Phaeotrichaceae</taxon>
        <taxon>Trichodelitschia</taxon>
    </lineage>
</organism>
<comment type="subunit">
    <text evidence="11">Component of the Dom34-Hbs1 complex, also named Pelota-HBS1L complex, composed of dom34 and hbs1.</text>
</comment>
<dbReference type="InterPro" id="IPR000795">
    <property type="entry name" value="T_Tr_GTP-bd_dom"/>
</dbReference>
<reference evidence="15" key="1">
    <citation type="journal article" date="2020" name="Stud. Mycol.">
        <title>101 Dothideomycetes genomes: a test case for predicting lifestyles and emergence of pathogens.</title>
        <authorList>
            <person name="Haridas S."/>
            <person name="Albert R."/>
            <person name="Binder M."/>
            <person name="Bloem J."/>
            <person name="Labutti K."/>
            <person name="Salamov A."/>
            <person name="Andreopoulos B."/>
            <person name="Baker S."/>
            <person name="Barry K."/>
            <person name="Bills G."/>
            <person name="Bluhm B."/>
            <person name="Cannon C."/>
            <person name="Castanera R."/>
            <person name="Culley D."/>
            <person name="Daum C."/>
            <person name="Ezra D."/>
            <person name="Gonzalez J."/>
            <person name="Henrissat B."/>
            <person name="Kuo A."/>
            <person name="Liang C."/>
            <person name="Lipzen A."/>
            <person name="Lutzoni F."/>
            <person name="Magnuson J."/>
            <person name="Mondo S."/>
            <person name="Nolan M."/>
            <person name="Ohm R."/>
            <person name="Pangilinan J."/>
            <person name="Park H.-J."/>
            <person name="Ramirez L."/>
            <person name="Alfaro M."/>
            <person name="Sun H."/>
            <person name="Tritt A."/>
            <person name="Yoshinaga Y."/>
            <person name="Zwiers L.-H."/>
            <person name="Turgeon B."/>
            <person name="Goodwin S."/>
            <person name="Spatafora J."/>
            <person name="Crous P."/>
            <person name="Grigoriev I."/>
        </authorList>
    </citation>
    <scope>NUCLEOTIDE SEQUENCE</scope>
    <source>
        <strain evidence="15">CBS 262.69</strain>
    </source>
</reference>
<dbReference type="OrthoDB" id="342024at2759"/>
<comment type="catalytic activity">
    <reaction evidence="10">
        <text>GTP + H2O = GDP + phosphate + H(+)</text>
        <dbReference type="Rhea" id="RHEA:19669"/>
        <dbReference type="ChEBI" id="CHEBI:15377"/>
        <dbReference type="ChEBI" id="CHEBI:15378"/>
        <dbReference type="ChEBI" id="CHEBI:37565"/>
        <dbReference type="ChEBI" id="CHEBI:43474"/>
        <dbReference type="ChEBI" id="CHEBI:58189"/>
    </reaction>
    <physiologicalReaction direction="left-to-right" evidence="10">
        <dbReference type="Rhea" id="RHEA:19670"/>
    </physiologicalReaction>
</comment>
<evidence type="ECO:0000256" key="11">
    <source>
        <dbReference type="ARBA" id="ARBA00063537"/>
    </source>
</evidence>
<comment type="similarity">
    <text evidence="2">Belongs to the TRAFAC class translation factor GTPase superfamily. Classic translation factor GTPase family. EF-Tu/EF-1A subfamily.</text>
</comment>
<keyword evidence="16" id="KW-1185">Reference proteome</keyword>
<feature type="region of interest" description="Disordered" evidence="13">
    <location>
        <begin position="80"/>
        <end position="135"/>
    </location>
</feature>
<dbReference type="Pfam" id="PF03143">
    <property type="entry name" value="GTP_EFTU_D3"/>
    <property type="match status" value="1"/>
</dbReference>
<dbReference type="Pfam" id="PF08938">
    <property type="entry name" value="HBS1_N"/>
    <property type="match status" value="1"/>
</dbReference>
<feature type="compositionally biased region" description="Low complexity" evidence="13">
    <location>
        <begin position="286"/>
        <end position="295"/>
    </location>
</feature>
<evidence type="ECO:0000256" key="1">
    <source>
        <dbReference type="ARBA" id="ARBA00004496"/>
    </source>
</evidence>
<gene>
    <name evidence="15" type="ORF">EJ06DRAFT_512670</name>
</gene>
<keyword evidence="4" id="KW-0547">Nucleotide-binding</keyword>
<keyword evidence="9" id="KW-0342">GTP-binding</keyword>
<dbReference type="GO" id="GO:0006417">
    <property type="term" value="P:regulation of translation"/>
    <property type="evidence" value="ECO:0007669"/>
    <property type="project" value="UniProtKB-KW"/>
</dbReference>
<dbReference type="CDD" id="cd01883">
    <property type="entry name" value="EF1_alpha"/>
    <property type="match status" value="1"/>
</dbReference>
<proteinExistence type="inferred from homology"/>
<dbReference type="SUPFAM" id="SSF50447">
    <property type="entry name" value="Translation proteins"/>
    <property type="match status" value="1"/>
</dbReference>
<protein>
    <recommendedName>
        <fullName evidence="12">Elongation factor 1 alpha-like protein</fullName>
    </recommendedName>
</protein>
<evidence type="ECO:0000256" key="8">
    <source>
        <dbReference type="ARBA" id="ARBA00022917"/>
    </source>
</evidence>
<dbReference type="InterPro" id="IPR050100">
    <property type="entry name" value="TRAFAC_GTPase_members"/>
</dbReference>
<name>A0A6G1HRF4_9PEZI</name>
<feature type="compositionally biased region" description="Basic and acidic residues" evidence="13">
    <location>
        <begin position="274"/>
        <end position="285"/>
    </location>
</feature>
<dbReference type="PANTHER" id="PTHR23115">
    <property type="entry name" value="TRANSLATION FACTOR"/>
    <property type="match status" value="1"/>
</dbReference>
<feature type="compositionally biased region" description="Acidic residues" evidence="13">
    <location>
        <begin position="13"/>
        <end position="26"/>
    </location>
</feature>
<dbReference type="InterPro" id="IPR004160">
    <property type="entry name" value="Transl_elong_EFTu/EF1A_C"/>
</dbReference>